<gene>
    <name evidence="2" type="ORF">H9L19_01315</name>
</gene>
<sequence>MREFKKISNWRFWIWMPILAWGVPLLFNSLPSGFKQYKLVLSLFLINMIFSIFVGIYLRKHGSFWMLLPVWPIIFAIGVIFGLNALSYGFFLALTYLIIELFAYTSGQEEEVDVEQQIPIDGGIKEVK</sequence>
<feature type="transmembrane region" description="Helical" evidence="1">
    <location>
        <begin position="37"/>
        <end position="58"/>
    </location>
</feature>
<keyword evidence="1" id="KW-0812">Transmembrane</keyword>
<name>A0A7G9T641_9LACO</name>
<proteinExistence type="predicted"/>
<dbReference type="KEGG" id="wdi:H9L19_01315"/>
<evidence type="ECO:0000313" key="2">
    <source>
        <dbReference type="EMBL" id="QNN75566.1"/>
    </source>
</evidence>
<dbReference type="EMBL" id="CP060724">
    <property type="protein sequence ID" value="QNN75566.1"/>
    <property type="molecule type" value="Genomic_DNA"/>
</dbReference>
<feature type="transmembrane region" description="Helical" evidence="1">
    <location>
        <begin position="12"/>
        <end position="31"/>
    </location>
</feature>
<accession>A0A7G9T641</accession>
<keyword evidence="1" id="KW-1133">Transmembrane helix</keyword>
<evidence type="ECO:0000313" key="3">
    <source>
        <dbReference type="Proteomes" id="UP000515800"/>
    </source>
</evidence>
<keyword evidence="3" id="KW-1185">Reference proteome</keyword>
<dbReference type="Proteomes" id="UP000515800">
    <property type="component" value="Chromosome"/>
</dbReference>
<evidence type="ECO:0000256" key="1">
    <source>
        <dbReference type="SAM" id="Phobius"/>
    </source>
</evidence>
<organism evidence="2 3">
    <name type="scientific">Weissella diestrammenae</name>
    <dbReference type="NCBI Taxonomy" id="1162633"/>
    <lineage>
        <taxon>Bacteria</taxon>
        <taxon>Bacillati</taxon>
        <taxon>Bacillota</taxon>
        <taxon>Bacilli</taxon>
        <taxon>Lactobacillales</taxon>
        <taxon>Lactobacillaceae</taxon>
        <taxon>Weissella</taxon>
    </lineage>
</organism>
<dbReference type="RefSeq" id="WP_187529398.1">
    <property type="nucleotide sequence ID" value="NZ_CP060724.1"/>
</dbReference>
<feature type="transmembrane region" description="Helical" evidence="1">
    <location>
        <begin position="70"/>
        <end position="99"/>
    </location>
</feature>
<protein>
    <submittedName>
        <fullName evidence="2">Uncharacterized protein</fullName>
    </submittedName>
</protein>
<keyword evidence="1" id="KW-0472">Membrane</keyword>
<dbReference type="AlphaFoldDB" id="A0A7G9T641"/>
<reference evidence="2 3" key="1">
    <citation type="submission" date="2020-08" db="EMBL/GenBank/DDBJ databases">
        <title>Genome sequence of Weissella diestrammenae KACC 16890T.</title>
        <authorList>
            <person name="Hyun D.-W."/>
            <person name="Bae J.-W."/>
        </authorList>
    </citation>
    <scope>NUCLEOTIDE SEQUENCE [LARGE SCALE GENOMIC DNA]</scope>
    <source>
        <strain evidence="2 3">KACC 16890</strain>
    </source>
</reference>